<evidence type="ECO:0000313" key="3">
    <source>
        <dbReference type="Proteomes" id="UP001597218"/>
    </source>
</evidence>
<feature type="transmembrane region" description="Helical" evidence="1">
    <location>
        <begin position="142"/>
        <end position="160"/>
    </location>
</feature>
<dbReference type="EMBL" id="JBHUGI010000032">
    <property type="protein sequence ID" value="MFD1928902.1"/>
    <property type="molecule type" value="Genomic_DNA"/>
</dbReference>
<dbReference type="RefSeq" id="WP_381538582.1">
    <property type="nucleotide sequence ID" value="NZ_JBHUGI010000032.1"/>
</dbReference>
<feature type="transmembrane region" description="Helical" evidence="1">
    <location>
        <begin position="68"/>
        <end position="93"/>
    </location>
</feature>
<sequence length="197" mass="22248">MILLYFITGYVALYSAIWLHEVGHGLMYAKYGCKNNPFNVHVPPYLFFSTPNPIDEDKAKKTLSHQQLYHVGIAGIVVNLLFGIPIFLLLLSLEFPNTLAFFFLFSFSLFHLVEASTYLVISNIFLSSDMVLVQQYNPRLRIPLFIIGLFVIGLIVFMMINCPASWKFGFVLAVVIMTACTVLGRIIFTKIHTAKAG</sequence>
<keyword evidence="3" id="KW-1185">Reference proteome</keyword>
<keyword evidence="1" id="KW-0472">Membrane</keyword>
<proteinExistence type="predicted"/>
<feature type="transmembrane region" description="Helical" evidence="1">
    <location>
        <begin position="99"/>
        <end position="121"/>
    </location>
</feature>
<comment type="caution">
    <text evidence="2">The sequence shown here is derived from an EMBL/GenBank/DDBJ whole genome shotgun (WGS) entry which is preliminary data.</text>
</comment>
<keyword evidence="1" id="KW-0812">Transmembrane</keyword>
<keyword evidence="1" id="KW-1133">Transmembrane helix</keyword>
<feature type="transmembrane region" description="Helical" evidence="1">
    <location>
        <begin position="166"/>
        <end position="188"/>
    </location>
</feature>
<name>A0ABW4SK77_9BACL</name>
<protein>
    <recommendedName>
        <fullName evidence="4">Peptidase family M50</fullName>
    </recommendedName>
</protein>
<organism evidence="2 3">
    <name type="scientific">Sporosarcina siberiensis</name>
    <dbReference type="NCBI Taxonomy" id="1365606"/>
    <lineage>
        <taxon>Bacteria</taxon>
        <taxon>Bacillati</taxon>
        <taxon>Bacillota</taxon>
        <taxon>Bacilli</taxon>
        <taxon>Bacillales</taxon>
        <taxon>Caryophanaceae</taxon>
        <taxon>Sporosarcina</taxon>
    </lineage>
</organism>
<gene>
    <name evidence="2" type="ORF">ACFSFY_12745</name>
</gene>
<evidence type="ECO:0008006" key="4">
    <source>
        <dbReference type="Google" id="ProtNLM"/>
    </source>
</evidence>
<reference evidence="3" key="1">
    <citation type="journal article" date="2019" name="Int. J. Syst. Evol. Microbiol.">
        <title>The Global Catalogue of Microorganisms (GCM) 10K type strain sequencing project: providing services to taxonomists for standard genome sequencing and annotation.</title>
        <authorList>
            <consortium name="The Broad Institute Genomics Platform"/>
            <consortium name="The Broad Institute Genome Sequencing Center for Infectious Disease"/>
            <person name="Wu L."/>
            <person name="Ma J."/>
        </authorList>
    </citation>
    <scope>NUCLEOTIDE SEQUENCE [LARGE SCALE GENOMIC DNA]</scope>
    <source>
        <strain evidence="3">CGMCC 4.7177</strain>
    </source>
</reference>
<evidence type="ECO:0000256" key="1">
    <source>
        <dbReference type="SAM" id="Phobius"/>
    </source>
</evidence>
<evidence type="ECO:0000313" key="2">
    <source>
        <dbReference type="EMBL" id="MFD1928902.1"/>
    </source>
</evidence>
<dbReference type="Proteomes" id="UP001597218">
    <property type="component" value="Unassembled WGS sequence"/>
</dbReference>
<accession>A0ABW4SK77</accession>